<evidence type="ECO:0000313" key="4">
    <source>
        <dbReference type="Proteomes" id="UP001140502"/>
    </source>
</evidence>
<keyword evidence="1" id="KW-0539">Nucleus</keyword>
<dbReference type="Proteomes" id="UP001140502">
    <property type="component" value="Unassembled WGS sequence"/>
</dbReference>
<gene>
    <name evidence="3" type="ORF">N0V84_001847</name>
</gene>
<reference evidence="3" key="1">
    <citation type="submission" date="2022-10" db="EMBL/GenBank/DDBJ databases">
        <title>Tapping the CABI collections for fungal endophytes: first genome assemblies for Collariella, Neodidymelliopsis, Ascochyta clinopodiicola, Didymella pomorum, Didymosphaeria variabile, Neocosmospora piperis and Neocucurbitaria cava.</title>
        <authorList>
            <person name="Hill R."/>
        </authorList>
    </citation>
    <scope>NUCLEOTIDE SEQUENCE</scope>
    <source>
        <strain evidence="3">IMI 366586</strain>
    </source>
</reference>
<name>A0A9W9BSX3_9HYPO</name>
<dbReference type="OrthoDB" id="648861at2759"/>
<keyword evidence="2" id="KW-0732">Signal</keyword>
<sequence>MLADQCQDFGHCLVVMFLLCVFDLVYSGDGVLAFQEPSAVLLDRFGSWSQQIESHSDLSMRLIAWLKILQTLTSRGGGMGLFSETLFSLFPAYGGPLPSLKAPQGHQPDLSTHLYQVFCAPVFDFYFRVQVLSGEIAQLTHYHRSRTTGADQAEVVELVTHIKSRLHNLWESRPATQRQTSEELREQLAPKLADSFISLVGICNAAYHTEFVEMDRVLGDPVSKWTDSRASIDEIRRIVDNECALADAAEPKGLNPGYLRPLFLVAIECMDREQNRWAVDRIAQIRDPIYRAKFFSEFARELSAAQMRKERRVTSKYFSIWHFGVPPPYM</sequence>
<organism evidence="3 4">
    <name type="scientific">Fusarium piperis</name>
    <dbReference type="NCBI Taxonomy" id="1435070"/>
    <lineage>
        <taxon>Eukaryota</taxon>
        <taxon>Fungi</taxon>
        <taxon>Dikarya</taxon>
        <taxon>Ascomycota</taxon>
        <taxon>Pezizomycotina</taxon>
        <taxon>Sordariomycetes</taxon>
        <taxon>Hypocreomycetidae</taxon>
        <taxon>Hypocreales</taxon>
        <taxon>Nectriaceae</taxon>
        <taxon>Fusarium</taxon>
        <taxon>Fusarium solani species complex</taxon>
    </lineage>
</organism>
<dbReference type="AlphaFoldDB" id="A0A9W9BSX3"/>
<evidence type="ECO:0000256" key="2">
    <source>
        <dbReference type="SAM" id="SignalP"/>
    </source>
</evidence>
<feature type="signal peptide" evidence="2">
    <location>
        <begin position="1"/>
        <end position="27"/>
    </location>
</feature>
<dbReference type="Pfam" id="PF11951">
    <property type="entry name" value="Fungal_trans_2"/>
    <property type="match status" value="1"/>
</dbReference>
<protein>
    <submittedName>
        <fullName evidence="3">Uncharacterized protein</fullName>
    </submittedName>
</protein>
<proteinExistence type="predicted"/>
<keyword evidence="4" id="KW-1185">Reference proteome</keyword>
<feature type="chain" id="PRO_5040839667" evidence="2">
    <location>
        <begin position="28"/>
        <end position="330"/>
    </location>
</feature>
<evidence type="ECO:0000313" key="3">
    <source>
        <dbReference type="EMBL" id="KAJ4327738.1"/>
    </source>
</evidence>
<dbReference type="EMBL" id="JAPEUR010000020">
    <property type="protein sequence ID" value="KAJ4327738.1"/>
    <property type="molecule type" value="Genomic_DNA"/>
</dbReference>
<accession>A0A9W9BSX3</accession>
<dbReference type="InterPro" id="IPR021858">
    <property type="entry name" value="Fun_TF"/>
</dbReference>
<comment type="caution">
    <text evidence="3">The sequence shown here is derived from an EMBL/GenBank/DDBJ whole genome shotgun (WGS) entry which is preliminary data.</text>
</comment>
<evidence type="ECO:0000256" key="1">
    <source>
        <dbReference type="ARBA" id="ARBA00023242"/>
    </source>
</evidence>